<protein>
    <submittedName>
        <fullName evidence="5">Type II secretion system protein E</fullName>
    </submittedName>
</protein>
<dbReference type="GO" id="GO:0005886">
    <property type="term" value="C:plasma membrane"/>
    <property type="evidence" value="ECO:0007669"/>
    <property type="project" value="TreeGrafter"/>
</dbReference>
<keyword evidence="6" id="KW-1185">Reference proteome</keyword>
<comment type="similarity">
    <text evidence="1">Belongs to the GSP E family.</text>
</comment>
<dbReference type="PANTHER" id="PTHR30258">
    <property type="entry name" value="TYPE II SECRETION SYSTEM PROTEIN GSPE-RELATED"/>
    <property type="match status" value="1"/>
</dbReference>
<dbReference type="eggNOG" id="COG2804">
    <property type="taxonomic scope" value="Bacteria"/>
</dbReference>
<reference evidence="5 6" key="1">
    <citation type="journal article" date="2009" name="Stand. Genomic Sci.">
        <title>Complete genome sequence of Pirellula staleyi type strain (ATCC 27377).</title>
        <authorList>
            <person name="Clum A."/>
            <person name="Tindall B.J."/>
            <person name="Sikorski J."/>
            <person name="Ivanova N."/>
            <person name="Mavrommatis K."/>
            <person name="Lucas S."/>
            <person name="Glavina del Rio T."/>
            <person name="Nolan M."/>
            <person name="Chen F."/>
            <person name="Tice H."/>
            <person name="Pitluck S."/>
            <person name="Cheng J.F."/>
            <person name="Chertkov O."/>
            <person name="Brettin T."/>
            <person name="Han C."/>
            <person name="Detter J.C."/>
            <person name="Kuske C."/>
            <person name="Bruce D."/>
            <person name="Goodwin L."/>
            <person name="Ovchinikova G."/>
            <person name="Pati A."/>
            <person name="Mikhailova N."/>
            <person name="Chen A."/>
            <person name="Palaniappan K."/>
            <person name="Land M."/>
            <person name="Hauser L."/>
            <person name="Chang Y.J."/>
            <person name="Jeffries C.D."/>
            <person name="Chain P."/>
            <person name="Rohde M."/>
            <person name="Goker M."/>
            <person name="Bristow J."/>
            <person name="Eisen J.A."/>
            <person name="Markowitz V."/>
            <person name="Hugenholtz P."/>
            <person name="Kyrpides N.C."/>
            <person name="Klenk H.P."/>
            <person name="Lapidus A."/>
        </authorList>
    </citation>
    <scope>NUCLEOTIDE SEQUENCE [LARGE SCALE GENOMIC DNA]</scope>
    <source>
        <strain evidence="6">ATCC 27377 / DSM 6068 / ICPB 4128</strain>
    </source>
</reference>
<keyword evidence="2" id="KW-0547">Nucleotide-binding</keyword>
<dbReference type="InterPro" id="IPR001482">
    <property type="entry name" value="T2SS/T4SS_dom"/>
</dbReference>
<dbReference type="EMBL" id="CP001848">
    <property type="protein sequence ID" value="ADB18129.1"/>
    <property type="molecule type" value="Genomic_DNA"/>
</dbReference>
<dbReference type="InterPro" id="IPR027417">
    <property type="entry name" value="P-loop_NTPase"/>
</dbReference>
<dbReference type="AlphaFoldDB" id="D2QYH0"/>
<evidence type="ECO:0000313" key="5">
    <source>
        <dbReference type="EMBL" id="ADB18129.1"/>
    </source>
</evidence>
<dbReference type="InterPro" id="IPR003593">
    <property type="entry name" value="AAA+_ATPase"/>
</dbReference>
<dbReference type="HOGENOM" id="CLU_013446_2_2_0"/>
<evidence type="ECO:0000256" key="1">
    <source>
        <dbReference type="ARBA" id="ARBA00006611"/>
    </source>
</evidence>
<feature type="domain" description="Bacterial type II secretion system protein E" evidence="4">
    <location>
        <begin position="217"/>
        <end position="231"/>
    </location>
</feature>
<dbReference type="GO" id="GO:0016887">
    <property type="term" value="F:ATP hydrolysis activity"/>
    <property type="evidence" value="ECO:0007669"/>
    <property type="project" value="TreeGrafter"/>
</dbReference>
<evidence type="ECO:0000256" key="3">
    <source>
        <dbReference type="ARBA" id="ARBA00022840"/>
    </source>
</evidence>
<evidence type="ECO:0000256" key="2">
    <source>
        <dbReference type="ARBA" id="ARBA00022741"/>
    </source>
</evidence>
<gene>
    <name evidence="5" type="ordered locus">Psta_3467</name>
</gene>
<dbReference type="Pfam" id="PF00437">
    <property type="entry name" value="T2SSE"/>
    <property type="match status" value="1"/>
</dbReference>
<dbReference type="STRING" id="530564.Psta_3467"/>
<dbReference type="KEGG" id="psl:Psta_3467"/>
<proteinExistence type="inferred from homology"/>
<sequence length="408" mass="44249">MSDTLEFQPVPLASMTPPDAIQYLVDEAASSQASDLFLFSEESVLTVAVKRMGSVEKIAVTSKEQGRQLIGYIKAMAGLDIAERRRPLEGRWIVEREAGKIDLRVNVIPTLYGEDVTARILDRKVGLRTIENLGMSTPDQDKLISLLASPSGLLLVTGPTGTGKTTTLYACLQHLSSGIAKINTLEDPIEYALPGIRQSQVNAKLGVDFAELLRNILRQSPDVIMIGEVRDESTANTAVRAANSGHLVLATLHAPIAAGAIQSMRALGTNPYFLSSGLLGVVAQRLVRKLCTHCRSAYDIAESPATFAEIRDLLLPGQGQMIYGPTGCENCRGQGYAGRAGVFEIMSMNRRLRHLLQTNASVEEIQKAAIADGMIEFQRSSMVKVAQGITSMEEILREFSAEYLGIES</sequence>
<dbReference type="CDD" id="cd01129">
    <property type="entry name" value="PulE-GspE-like"/>
    <property type="match status" value="1"/>
</dbReference>
<dbReference type="PANTHER" id="PTHR30258:SF2">
    <property type="entry name" value="COMG OPERON PROTEIN 1"/>
    <property type="match status" value="1"/>
</dbReference>
<dbReference type="Gene3D" id="3.30.450.90">
    <property type="match status" value="1"/>
</dbReference>
<dbReference type="SUPFAM" id="SSF52540">
    <property type="entry name" value="P-loop containing nucleoside triphosphate hydrolases"/>
    <property type="match status" value="1"/>
</dbReference>
<dbReference type="Gene3D" id="3.40.50.300">
    <property type="entry name" value="P-loop containing nucleotide triphosphate hydrolases"/>
    <property type="match status" value="1"/>
</dbReference>
<dbReference type="Proteomes" id="UP000001887">
    <property type="component" value="Chromosome"/>
</dbReference>
<evidence type="ECO:0000313" key="6">
    <source>
        <dbReference type="Proteomes" id="UP000001887"/>
    </source>
</evidence>
<keyword evidence="3" id="KW-0067">ATP-binding</keyword>
<name>D2QYH0_PIRSD</name>
<accession>D2QYH0</accession>
<dbReference type="PROSITE" id="PS00662">
    <property type="entry name" value="T2SP_E"/>
    <property type="match status" value="1"/>
</dbReference>
<organism evidence="5 6">
    <name type="scientific">Pirellula staleyi (strain ATCC 27377 / DSM 6068 / ICPB 4128)</name>
    <name type="common">Pirella staleyi</name>
    <dbReference type="NCBI Taxonomy" id="530564"/>
    <lineage>
        <taxon>Bacteria</taxon>
        <taxon>Pseudomonadati</taxon>
        <taxon>Planctomycetota</taxon>
        <taxon>Planctomycetia</taxon>
        <taxon>Pirellulales</taxon>
        <taxon>Pirellulaceae</taxon>
        <taxon>Pirellula</taxon>
    </lineage>
</organism>
<dbReference type="GO" id="GO:0005524">
    <property type="term" value="F:ATP binding"/>
    <property type="evidence" value="ECO:0007669"/>
    <property type="project" value="UniProtKB-KW"/>
</dbReference>
<evidence type="ECO:0000259" key="4">
    <source>
        <dbReference type="PROSITE" id="PS00662"/>
    </source>
</evidence>
<dbReference type="SMART" id="SM00382">
    <property type="entry name" value="AAA"/>
    <property type="match status" value="1"/>
</dbReference>